<evidence type="ECO:0000256" key="4">
    <source>
        <dbReference type="ARBA" id="ARBA00023110"/>
    </source>
</evidence>
<comment type="function">
    <text evidence="7">Involved in protein export. Acts as a chaperone by maintaining the newly synthesized protein in an open conformation. Functions as a peptidyl-prolyl cis-trans isomerase.</text>
</comment>
<name>A0A200QKX1_MACCD</name>
<comment type="caution">
    <text evidence="10">The sequence shown here is derived from an EMBL/GenBank/DDBJ whole genome shotgun (WGS) entry which is preliminary data.</text>
</comment>
<dbReference type="Gene3D" id="3.30.70.1050">
    <property type="entry name" value="Trigger factor ribosome-binding domain"/>
    <property type="match status" value="1"/>
</dbReference>
<feature type="domain" description="Trigger factor ribosome-binding bacterial" evidence="9">
    <location>
        <begin position="123"/>
        <end position="226"/>
    </location>
</feature>
<dbReference type="PANTHER" id="PTHR30560:SF5">
    <property type="entry name" value="OS09G0515400 PROTEIN"/>
    <property type="match status" value="1"/>
</dbReference>
<dbReference type="InterPro" id="IPR036611">
    <property type="entry name" value="Trigger_fac_ribosome-bd_sf"/>
</dbReference>
<dbReference type="PANTHER" id="PTHR30560">
    <property type="entry name" value="TRIGGER FACTOR CHAPERONE AND PEPTIDYL-PROLYL CIS/TRANS ISOMERASE"/>
    <property type="match status" value="1"/>
</dbReference>
<reference evidence="10 11" key="1">
    <citation type="journal article" date="2017" name="Mol. Plant">
        <title>The Genome of Medicinal Plant Macleaya cordata Provides New Insights into Benzylisoquinoline Alkaloids Metabolism.</title>
        <authorList>
            <person name="Liu X."/>
            <person name="Liu Y."/>
            <person name="Huang P."/>
            <person name="Ma Y."/>
            <person name="Qing Z."/>
            <person name="Tang Q."/>
            <person name="Cao H."/>
            <person name="Cheng P."/>
            <person name="Zheng Y."/>
            <person name="Yuan Z."/>
            <person name="Zhou Y."/>
            <person name="Liu J."/>
            <person name="Tang Z."/>
            <person name="Zhuo Y."/>
            <person name="Zhang Y."/>
            <person name="Yu L."/>
            <person name="Huang J."/>
            <person name="Yang P."/>
            <person name="Peng Q."/>
            <person name="Zhang J."/>
            <person name="Jiang W."/>
            <person name="Zhang Z."/>
            <person name="Lin K."/>
            <person name="Ro D.K."/>
            <person name="Chen X."/>
            <person name="Xiong X."/>
            <person name="Shang Y."/>
            <person name="Huang S."/>
            <person name="Zeng J."/>
        </authorList>
    </citation>
    <scope>NUCLEOTIDE SEQUENCE [LARGE SCALE GENOMIC DNA]</scope>
    <source>
        <strain evidence="11">cv. BLH2017</strain>
        <tissue evidence="10">Root</tissue>
    </source>
</reference>
<dbReference type="GO" id="GO:0003755">
    <property type="term" value="F:peptidyl-prolyl cis-trans isomerase activity"/>
    <property type="evidence" value="ECO:0007669"/>
    <property type="project" value="UniProtKB-KW"/>
</dbReference>
<dbReference type="SUPFAM" id="SSF102735">
    <property type="entry name" value="Trigger factor ribosome-binding domain"/>
    <property type="match status" value="1"/>
</dbReference>
<dbReference type="GO" id="GO:0044183">
    <property type="term" value="F:protein folding chaperone"/>
    <property type="evidence" value="ECO:0007669"/>
    <property type="project" value="TreeGrafter"/>
</dbReference>
<evidence type="ECO:0000256" key="8">
    <source>
        <dbReference type="SAM" id="MobiDB-lite"/>
    </source>
</evidence>
<dbReference type="EMBL" id="MVGT01001732">
    <property type="protein sequence ID" value="OVA11057.1"/>
    <property type="molecule type" value="Genomic_DNA"/>
</dbReference>
<organism evidence="10 11">
    <name type="scientific">Macleaya cordata</name>
    <name type="common">Five-seeded plume-poppy</name>
    <name type="synonym">Bocconia cordata</name>
    <dbReference type="NCBI Taxonomy" id="56857"/>
    <lineage>
        <taxon>Eukaryota</taxon>
        <taxon>Viridiplantae</taxon>
        <taxon>Streptophyta</taxon>
        <taxon>Embryophyta</taxon>
        <taxon>Tracheophyta</taxon>
        <taxon>Spermatophyta</taxon>
        <taxon>Magnoliopsida</taxon>
        <taxon>Ranunculales</taxon>
        <taxon>Papaveraceae</taxon>
        <taxon>Papaveroideae</taxon>
        <taxon>Macleaya</taxon>
    </lineage>
</organism>
<dbReference type="InterPro" id="IPR005215">
    <property type="entry name" value="Trig_fac"/>
</dbReference>
<keyword evidence="11" id="KW-1185">Reference proteome</keyword>
<evidence type="ECO:0000256" key="7">
    <source>
        <dbReference type="ARBA" id="ARBA00024849"/>
    </source>
</evidence>
<dbReference type="GO" id="GO:0015031">
    <property type="term" value="P:protein transport"/>
    <property type="evidence" value="ECO:0007669"/>
    <property type="project" value="InterPro"/>
</dbReference>
<feature type="region of interest" description="Disordered" evidence="8">
    <location>
        <begin position="253"/>
        <end position="287"/>
    </location>
</feature>
<evidence type="ECO:0000259" key="9">
    <source>
        <dbReference type="Pfam" id="PF05697"/>
    </source>
</evidence>
<keyword evidence="4" id="KW-0697">Rotamase</keyword>
<comment type="catalytic activity">
    <reaction evidence="1">
        <text>[protein]-peptidylproline (omega=180) = [protein]-peptidylproline (omega=0)</text>
        <dbReference type="Rhea" id="RHEA:16237"/>
        <dbReference type="Rhea" id="RHEA-COMP:10747"/>
        <dbReference type="Rhea" id="RHEA-COMP:10748"/>
        <dbReference type="ChEBI" id="CHEBI:83833"/>
        <dbReference type="ChEBI" id="CHEBI:83834"/>
        <dbReference type="EC" id="5.2.1.8"/>
    </reaction>
</comment>
<dbReference type="Pfam" id="PF05697">
    <property type="entry name" value="Trigger_N"/>
    <property type="match status" value="1"/>
</dbReference>
<dbReference type="GO" id="GO:0051083">
    <property type="term" value="P:'de novo' cotranslational protein folding"/>
    <property type="evidence" value="ECO:0007669"/>
    <property type="project" value="TreeGrafter"/>
</dbReference>
<evidence type="ECO:0000256" key="6">
    <source>
        <dbReference type="ARBA" id="ARBA00023235"/>
    </source>
</evidence>
<keyword evidence="6" id="KW-0413">Isomerase</keyword>
<dbReference type="STRING" id="56857.A0A200QKX1"/>
<dbReference type="GO" id="GO:0043335">
    <property type="term" value="P:protein unfolding"/>
    <property type="evidence" value="ECO:0007669"/>
    <property type="project" value="TreeGrafter"/>
</dbReference>
<accession>A0A200QKX1</accession>
<dbReference type="OrthoDB" id="1881930at2759"/>
<proteinExistence type="inferred from homology"/>
<dbReference type="InterPro" id="IPR008881">
    <property type="entry name" value="Trigger_fac_ribosome-bd_bac"/>
</dbReference>
<dbReference type="GO" id="GO:0043022">
    <property type="term" value="F:ribosome binding"/>
    <property type="evidence" value="ECO:0007669"/>
    <property type="project" value="TreeGrafter"/>
</dbReference>
<evidence type="ECO:0000256" key="5">
    <source>
        <dbReference type="ARBA" id="ARBA00023186"/>
    </source>
</evidence>
<dbReference type="FunFam" id="3.30.70.1050:FF:000004">
    <property type="entry name" value="Trigger factor"/>
    <property type="match status" value="1"/>
</dbReference>
<evidence type="ECO:0000256" key="1">
    <source>
        <dbReference type="ARBA" id="ARBA00000971"/>
    </source>
</evidence>
<evidence type="ECO:0000313" key="11">
    <source>
        <dbReference type="Proteomes" id="UP000195402"/>
    </source>
</evidence>
<dbReference type="FunCoup" id="A0A200QKX1">
    <property type="interactions" value="1718"/>
</dbReference>
<dbReference type="EC" id="5.2.1.8" evidence="3"/>
<gene>
    <name evidence="10" type="ORF">BVC80_1741g31</name>
</gene>
<evidence type="ECO:0000256" key="2">
    <source>
        <dbReference type="ARBA" id="ARBA00005464"/>
    </source>
</evidence>
<evidence type="ECO:0000256" key="3">
    <source>
        <dbReference type="ARBA" id="ARBA00013194"/>
    </source>
</evidence>
<comment type="similarity">
    <text evidence="2">Belongs to the FKBP-type PPIase family. Tig subfamily.</text>
</comment>
<sequence length="287" mass="31192">MQQIRDPQVVIERGEDMVSLGGLPPGILMVHGHHVTSSREAQSQILGGGDPREAVVNLLAGKSNFNADNVKLLILVTPLHVPHPASNGFEANDRSSFCVSALSPELEEVGVSASSFDGISVTATTTSVERELKIKVDVTGAKAEAIFDSVFSKMVADAQPIPGFRRVKGGQFSEDRIPRDVLLQVLGPSKVYKQVIKRVINSSIAEYVEKEGLKVTKDLKVEQSYEELEANFEPGTGCKQILIFDEGILEPTKHIAPGQGGEENRTHDAKEQPHVARSLLPDPHHRN</sequence>
<dbReference type="AlphaFoldDB" id="A0A200QKX1"/>
<feature type="compositionally biased region" description="Basic and acidic residues" evidence="8">
    <location>
        <begin position="262"/>
        <end position="274"/>
    </location>
</feature>
<dbReference type="InParanoid" id="A0A200QKX1"/>
<protein>
    <recommendedName>
        <fullName evidence="3">peptidylprolyl isomerase</fullName>
        <ecNumber evidence="3">5.2.1.8</ecNumber>
    </recommendedName>
</protein>
<dbReference type="Proteomes" id="UP000195402">
    <property type="component" value="Unassembled WGS sequence"/>
</dbReference>
<evidence type="ECO:0000313" key="10">
    <source>
        <dbReference type="EMBL" id="OVA11057.1"/>
    </source>
</evidence>
<keyword evidence="5" id="KW-0143">Chaperone</keyword>